<dbReference type="RefSeq" id="WP_211278195.1">
    <property type="nucleotide sequence ID" value="NZ_MTSM01000349.1"/>
</dbReference>
<name>A0A1V4T1J6_9GAMM</name>
<dbReference type="AlphaFoldDB" id="A0A1V4T1J6"/>
<dbReference type="Proteomes" id="UP000191418">
    <property type="component" value="Unassembled WGS sequence"/>
</dbReference>
<protein>
    <submittedName>
        <fullName evidence="1">Uncharacterized protein</fullName>
    </submittedName>
</protein>
<keyword evidence="2" id="KW-1185">Reference proteome</keyword>
<feature type="non-terminal residue" evidence="1">
    <location>
        <position position="1"/>
    </location>
</feature>
<comment type="caution">
    <text evidence="1">The sequence shown here is derived from an EMBL/GenBank/DDBJ whole genome shotgun (WGS) entry which is preliminary data.</text>
</comment>
<accession>A0A1V4T1J6</accession>
<organism evidence="1 2">
    <name type="scientific">Oceanospirillum multiglobuliferum</name>
    <dbReference type="NCBI Taxonomy" id="64969"/>
    <lineage>
        <taxon>Bacteria</taxon>
        <taxon>Pseudomonadati</taxon>
        <taxon>Pseudomonadota</taxon>
        <taxon>Gammaproteobacteria</taxon>
        <taxon>Oceanospirillales</taxon>
        <taxon>Oceanospirillaceae</taxon>
        <taxon>Oceanospirillum</taxon>
    </lineage>
</organism>
<proteinExistence type="predicted"/>
<gene>
    <name evidence="1" type="ORF">BTE48_17355</name>
</gene>
<evidence type="ECO:0000313" key="1">
    <source>
        <dbReference type="EMBL" id="OPX53844.1"/>
    </source>
</evidence>
<dbReference type="EMBL" id="MTSM01000349">
    <property type="protein sequence ID" value="OPX53844.1"/>
    <property type="molecule type" value="Genomic_DNA"/>
</dbReference>
<reference evidence="1 2" key="1">
    <citation type="submission" date="2017-01" db="EMBL/GenBank/DDBJ databases">
        <title>Genome Sequencing of a Marine Spirillum, Oceanospirillum multiglobuliferum ATCC 33336, from Japan.</title>
        <authorList>
            <person name="Carney J.G."/>
            <person name="Trachtenberg A.M."/>
            <person name="Rheaume B.A."/>
            <person name="Linnane J.D."/>
            <person name="Pitts N.L."/>
            <person name="Mykles D.L."/>
            <person name="Maclea K.S."/>
        </authorList>
    </citation>
    <scope>NUCLEOTIDE SEQUENCE [LARGE SCALE GENOMIC DNA]</scope>
    <source>
        <strain evidence="1 2">ATCC 33336</strain>
    </source>
</reference>
<sequence length="76" mass="8602">PAHCRNKWSCLPVLRREQFGHDDAVPLGPPAPRRRAPALDDVADQKDRYLRRDAAGIPAAVQVEQPRLLQVQIQKE</sequence>
<evidence type="ECO:0000313" key="2">
    <source>
        <dbReference type="Proteomes" id="UP000191418"/>
    </source>
</evidence>